<dbReference type="CDD" id="cd08168">
    <property type="entry name" value="Cytochrom_C3"/>
    <property type="match status" value="1"/>
</dbReference>
<dbReference type="RefSeq" id="WP_174581726.1">
    <property type="nucleotide sequence ID" value="NZ_CAJNOB010000001.1"/>
</dbReference>
<evidence type="ECO:0000313" key="4">
    <source>
        <dbReference type="Proteomes" id="UP000663859"/>
    </source>
</evidence>
<dbReference type="InterPro" id="IPR029467">
    <property type="entry name" value="Cyt_c7-like"/>
</dbReference>
<keyword evidence="4" id="KW-1185">Reference proteome</keyword>
<feature type="transmembrane region" description="Helical" evidence="1">
    <location>
        <begin position="12"/>
        <end position="35"/>
    </location>
</feature>
<dbReference type="Pfam" id="PF14522">
    <property type="entry name" value="Cytochrome_C7"/>
    <property type="match status" value="1"/>
</dbReference>
<dbReference type="SUPFAM" id="SSF48695">
    <property type="entry name" value="Multiheme cytochromes"/>
    <property type="match status" value="1"/>
</dbReference>
<dbReference type="EMBL" id="CAJNOB010000001">
    <property type="protein sequence ID" value="CAF0689610.1"/>
    <property type="molecule type" value="Genomic_DNA"/>
</dbReference>
<dbReference type="Proteomes" id="UP000663859">
    <property type="component" value="Unassembled WGS sequence"/>
</dbReference>
<reference evidence="3" key="1">
    <citation type="submission" date="2021-02" db="EMBL/GenBank/DDBJ databases">
        <authorList>
            <person name="Cremers G."/>
            <person name="Picone N."/>
        </authorList>
    </citation>
    <scope>NUCLEOTIDE SEQUENCE</scope>
    <source>
        <strain evidence="3">PQ17</strain>
    </source>
</reference>
<gene>
    <name evidence="3" type="ORF">MPNT_10279</name>
</gene>
<organism evidence="3 4">
    <name type="scientific">Candidatus Methylacidithermus pantelleriae</name>
    <dbReference type="NCBI Taxonomy" id="2744239"/>
    <lineage>
        <taxon>Bacteria</taxon>
        <taxon>Pseudomonadati</taxon>
        <taxon>Verrucomicrobiota</taxon>
        <taxon>Methylacidiphilae</taxon>
        <taxon>Methylacidiphilales</taxon>
        <taxon>Methylacidiphilaceae</taxon>
        <taxon>Candidatus Methylacidithermus</taxon>
    </lineage>
</organism>
<name>A0A8J2BLT6_9BACT</name>
<feature type="domain" description="Cytochrome c7-like" evidence="2">
    <location>
        <begin position="126"/>
        <end position="218"/>
    </location>
</feature>
<keyword evidence="1" id="KW-0812">Transmembrane</keyword>
<evidence type="ECO:0000256" key="1">
    <source>
        <dbReference type="SAM" id="Phobius"/>
    </source>
</evidence>
<accession>A0A8J2BLT6</accession>
<dbReference type="PANTHER" id="PTHR39425">
    <property type="entry name" value="LIPOPROTEIN CYTOCHROME C"/>
    <property type="match status" value="1"/>
</dbReference>
<dbReference type="PANTHER" id="PTHR39425:SF1">
    <property type="entry name" value="CYTOCHROME C7-LIKE DOMAIN-CONTAINING PROTEIN"/>
    <property type="match status" value="1"/>
</dbReference>
<sequence length="218" mass="25154">MANLFDESWNWLPLKMLVGALVLVILGIAGISYYFTPKYTRVGYMPKQPVPFDHDLHVTQLGMDCRYCHSFVERSDFSNIPTTQTCMNCHRQILPDDPKLAAVRKSWETGEPIRWVRIHELPDFAYFSHQAHVNRGISCASCHGQVNHMREVWQHEPESMGWCLNCHRNPEFHVRPMDKVFDLDWTPPGGKEGQEALGQKLVEQWGVHPTDNCGACHR</sequence>
<keyword evidence="1" id="KW-0472">Membrane</keyword>
<dbReference type="InterPro" id="IPR036280">
    <property type="entry name" value="Multihaem_cyt_sf"/>
</dbReference>
<protein>
    <submittedName>
        <fullName evidence="3">Cytochrome c7-like protein</fullName>
    </submittedName>
</protein>
<keyword evidence="1" id="KW-1133">Transmembrane helix</keyword>
<proteinExistence type="predicted"/>
<comment type="caution">
    <text evidence="3">The sequence shown here is derived from an EMBL/GenBank/DDBJ whole genome shotgun (WGS) entry which is preliminary data.</text>
</comment>
<dbReference type="AlphaFoldDB" id="A0A8J2BLT6"/>
<evidence type="ECO:0000313" key="3">
    <source>
        <dbReference type="EMBL" id="CAF0689610.1"/>
    </source>
</evidence>
<dbReference type="Gene3D" id="3.90.10.10">
    <property type="entry name" value="Cytochrome C3"/>
    <property type="match status" value="2"/>
</dbReference>
<evidence type="ECO:0000259" key="2">
    <source>
        <dbReference type="Pfam" id="PF14522"/>
    </source>
</evidence>